<evidence type="ECO:0000313" key="1">
    <source>
        <dbReference type="EnsemblMetazoa" id="PPA42724.1"/>
    </source>
</evidence>
<organism evidence="1 2">
    <name type="scientific">Pristionchus pacificus</name>
    <name type="common">Parasitic nematode worm</name>
    <dbReference type="NCBI Taxonomy" id="54126"/>
    <lineage>
        <taxon>Eukaryota</taxon>
        <taxon>Metazoa</taxon>
        <taxon>Ecdysozoa</taxon>
        <taxon>Nematoda</taxon>
        <taxon>Chromadorea</taxon>
        <taxon>Rhabditida</taxon>
        <taxon>Rhabditina</taxon>
        <taxon>Diplogasteromorpha</taxon>
        <taxon>Diplogasteroidea</taxon>
        <taxon>Neodiplogasteridae</taxon>
        <taxon>Pristionchus</taxon>
    </lineage>
</organism>
<accession>A0A2A6BW46</accession>
<reference evidence="1" key="2">
    <citation type="submission" date="2022-06" db="UniProtKB">
        <authorList>
            <consortium name="EnsemblMetazoa"/>
        </authorList>
    </citation>
    <scope>IDENTIFICATION</scope>
    <source>
        <strain evidence="1">PS312</strain>
    </source>
</reference>
<name>A0A2A6BW46_PRIPA</name>
<dbReference type="AlphaFoldDB" id="A0A2A6BW46"/>
<dbReference type="EnsemblMetazoa" id="PPA42724.1">
    <property type="protein sequence ID" value="PPA42724.1"/>
    <property type="gene ID" value="WBGene00281093"/>
</dbReference>
<proteinExistence type="predicted"/>
<accession>A0A8R1YXA2</accession>
<gene>
    <name evidence="1" type="primary">WBGene00281093</name>
</gene>
<dbReference type="Proteomes" id="UP000005239">
    <property type="component" value="Unassembled WGS sequence"/>
</dbReference>
<reference evidence="2" key="1">
    <citation type="journal article" date="2008" name="Nat. Genet.">
        <title>The Pristionchus pacificus genome provides a unique perspective on nematode lifestyle and parasitism.</title>
        <authorList>
            <person name="Dieterich C."/>
            <person name="Clifton S.W."/>
            <person name="Schuster L.N."/>
            <person name="Chinwalla A."/>
            <person name="Delehaunty K."/>
            <person name="Dinkelacker I."/>
            <person name="Fulton L."/>
            <person name="Fulton R."/>
            <person name="Godfrey J."/>
            <person name="Minx P."/>
            <person name="Mitreva M."/>
            <person name="Roeseler W."/>
            <person name="Tian H."/>
            <person name="Witte H."/>
            <person name="Yang S.P."/>
            <person name="Wilson R.K."/>
            <person name="Sommer R.J."/>
        </authorList>
    </citation>
    <scope>NUCLEOTIDE SEQUENCE [LARGE SCALE GENOMIC DNA]</scope>
    <source>
        <strain evidence="2">PS312</strain>
    </source>
</reference>
<evidence type="ECO:0000313" key="2">
    <source>
        <dbReference type="Proteomes" id="UP000005239"/>
    </source>
</evidence>
<keyword evidence="2" id="KW-1185">Reference proteome</keyword>
<protein>
    <submittedName>
        <fullName evidence="1">Uncharacterized protein</fullName>
    </submittedName>
</protein>
<sequence>MKIASAKVAKTSKAATKTINRELVCDRPKEGREFARSFKSRNWRRLFLDDDVFTSEDEEVNDEEILRIHEDDFMKRVIQDEVDEIFDC</sequence>